<evidence type="ECO:0000313" key="1">
    <source>
        <dbReference type="EMBL" id="CAB4770131.1"/>
    </source>
</evidence>
<dbReference type="AlphaFoldDB" id="A0A6J6VCQ8"/>
<organism evidence="1">
    <name type="scientific">freshwater metagenome</name>
    <dbReference type="NCBI Taxonomy" id="449393"/>
    <lineage>
        <taxon>unclassified sequences</taxon>
        <taxon>metagenomes</taxon>
        <taxon>ecological metagenomes</taxon>
    </lineage>
</organism>
<gene>
    <name evidence="1" type="ORF">UFOPK2754_03048</name>
    <name evidence="2" type="ORF">UFOPK3139_03290</name>
    <name evidence="3" type="ORF">UFOPK3543_02739</name>
    <name evidence="4" type="ORF">UFOPK3967_00790</name>
</gene>
<evidence type="ECO:0000313" key="4">
    <source>
        <dbReference type="EMBL" id="CAB4987721.1"/>
    </source>
</evidence>
<accession>A0A6J6VCQ8</accession>
<protein>
    <submittedName>
        <fullName evidence="1">Unannotated protein</fullName>
    </submittedName>
</protein>
<reference evidence="1" key="1">
    <citation type="submission" date="2020-05" db="EMBL/GenBank/DDBJ databases">
        <authorList>
            <person name="Chiriac C."/>
            <person name="Salcher M."/>
            <person name="Ghai R."/>
            <person name="Kavagutti S V."/>
        </authorList>
    </citation>
    <scope>NUCLEOTIDE SEQUENCE</scope>
</reference>
<dbReference type="EMBL" id="CAFABA010000247">
    <property type="protein sequence ID" value="CAB4836845.1"/>
    <property type="molecule type" value="Genomic_DNA"/>
</dbReference>
<name>A0A6J6VCQ8_9ZZZZ</name>
<evidence type="ECO:0000313" key="2">
    <source>
        <dbReference type="EMBL" id="CAB4836845.1"/>
    </source>
</evidence>
<evidence type="ECO:0000313" key="3">
    <source>
        <dbReference type="EMBL" id="CAB4932435.1"/>
    </source>
</evidence>
<dbReference type="EMBL" id="CAFBOS010000035">
    <property type="protein sequence ID" value="CAB4987721.1"/>
    <property type="molecule type" value="Genomic_DNA"/>
</dbReference>
<proteinExistence type="predicted"/>
<dbReference type="EMBL" id="CAFBMH010000151">
    <property type="protein sequence ID" value="CAB4932435.1"/>
    <property type="molecule type" value="Genomic_DNA"/>
</dbReference>
<dbReference type="EMBL" id="CAEZYR010000176">
    <property type="protein sequence ID" value="CAB4770131.1"/>
    <property type="molecule type" value="Genomic_DNA"/>
</dbReference>
<sequence length="267" mass="29183">MADHLVLGHALITMVEPEPATVADYNRWYETDHFLSGVLTGPGAFAGRRWLAPRSLKAIRFPRESPIAQPLDTGSFIAVYWIEQGQLGAHCEWGFPEAARLAALGRMRSDRRHISTSYYDLVGVTARGERPVPAELALHYPYEGLVMVWTEAPADAAPDAHQAWAAGFRTALTTPDSAVGQVITFRPIDLPDPLPKMPGVIIGGDSTRDLLAHCCFVDGQYGRTWRDLSTVLRNAFPDDSSGAVVPLLVAPFIPSTAGTDAHLEELW</sequence>